<dbReference type="OrthoDB" id="2974628at2"/>
<dbReference type="Proteomes" id="UP000748108">
    <property type="component" value="Unassembled WGS sequence"/>
</dbReference>
<reference evidence="2 4" key="1">
    <citation type="submission" date="2015-09" db="EMBL/GenBank/DDBJ databases">
        <title>Draft genome sequence of Hydrogenibacillus schlegelii DSM 2000.</title>
        <authorList>
            <person name="Hemp J."/>
        </authorList>
    </citation>
    <scope>NUCLEOTIDE SEQUENCE [LARGE SCALE GENOMIC DNA]</scope>
    <source>
        <strain evidence="2 4">MA 48</strain>
    </source>
</reference>
<proteinExistence type="predicted"/>
<reference evidence="1" key="3">
    <citation type="journal article" date="2021" name="Microbiology">
        <title>Metagenomic Analysis of the Microbial Community in the Underground Coal Fire Area (Kemerovo Region, Russia) Revealed Predominance of Thermophilic Members of the Phyla Deinococcus-thermus, Aquificae, and Firmicutes.</title>
        <authorList>
            <person name="Kadnikov V."/>
            <person name="Mardanov A.V."/>
            <person name="Beletsky A.V."/>
            <person name="Karnachuk O.V."/>
            <person name="Ravin N.V."/>
        </authorList>
    </citation>
    <scope>NUCLEOTIDE SEQUENCE</scope>
    <source>
        <strain evidence="1">RBS10-49</strain>
    </source>
</reference>
<dbReference type="EMBL" id="JXBB01000001">
    <property type="protein sequence ID" value="OAR05543.1"/>
    <property type="molecule type" value="Genomic_DNA"/>
</dbReference>
<gene>
    <name evidence="3" type="ORF">HSCHL_0860</name>
    <name evidence="1" type="ORF">KM312_06865</name>
    <name evidence="2" type="ORF">SA87_11730</name>
</gene>
<dbReference type="RefSeq" id="WP_066197784.1">
    <property type="nucleotide sequence ID" value="NZ_CBCSAS010000003.1"/>
</dbReference>
<evidence type="ECO:0000313" key="5">
    <source>
        <dbReference type="Proteomes" id="UP000244180"/>
    </source>
</evidence>
<protein>
    <submittedName>
        <fullName evidence="3">Uncharacterized protein</fullName>
    </submittedName>
</protein>
<evidence type="ECO:0000313" key="3">
    <source>
        <dbReference type="EMBL" id="PTQ54006.1"/>
    </source>
</evidence>
<evidence type="ECO:0000313" key="2">
    <source>
        <dbReference type="EMBL" id="OAR05543.1"/>
    </source>
</evidence>
<reference evidence="3 5" key="2">
    <citation type="submission" date="2017-08" db="EMBL/GenBank/DDBJ databases">
        <title>Burning lignite coal seam in the remote Altai Mountains harbors a hydrogen-driven thermophilic microbial community.</title>
        <authorList>
            <person name="Kadnikov V.V."/>
            <person name="Mardanov A.V."/>
            <person name="Ivasenko D."/>
            <person name="Beletsky A.V."/>
            <person name="Karnachuk O.V."/>
            <person name="Ravin N.V."/>
        </authorList>
    </citation>
    <scope>NUCLEOTIDE SEQUENCE [LARGE SCALE GENOMIC DNA]</scope>
    <source>
        <strain evidence="3">AL33</strain>
    </source>
</reference>
<dbReference type="AlphaFoldDB" id="A0A132N940"/>
<evidence type="ECO:0000313" key="1">
    <source>
        <dbReference type="EMBL" id="MBT9282361.1"/>
    </source>
</evidence>
<organism evidence="3 5">
    <name type="scientific">Hydrogenibacillus schlegelii</name>
    <name type="common">Bacillus schlegelii</name>
    <dbReference type="NCBI Taxonomy" id="1484"/>
    <lineage>
        <taxon>Bacteria</taxon>
        <taxon>Bacillati</taxon>
        <taxon>Bacillota</taxon>
        <taxon>Bacilli</taxon>
        <taxon>Bacillales</taxon>
        <taxon>Bacillales Family X. Incertae Sedis</taxon>
        <taxon>Hydrogenibacillus</taxon>
    </lineage>
</organism>
<dbReference type="EMBL" id="JAHHQF010000055">
    <property type="protein sequence ID" value="MBT9282361.1"/>
    <property type="molecule type" value="Genomic_DNA"/>
</dbReference>
<sequence>MTEAQEPKHEEGGRVRREKVRIQCNRCGEVYILRGRRNKSGEIETGFVQCICGNTDDFTITPLEPAVR</sequence>
<keyword evidence="4" id="KW-1185">Reference proteome</keyword>
<accession>A0A132N940</accession>
<evidence type="ECO:0000313" key="4">
    <source>
        <dbReference type="Proteomes" id="UP000243024"/>
    </source>
</evidence>
<dbReference type="Proteomes" id="UP000243024">
    <property type="component" value="Unassembled WGS sequence"/>
</dbReference>
<comment type="caution">
    <text evidence="3">The sequence shown here is derived from an EMBL/GenBank/DDBJ whole genome shotgun (WGS) entry which is preliminary data.</text>
</comment>
<dbReference type="STRING" id="1484.SA87_11730"/>
<dbReference type="Proteomes" id="UP000244180">
    <property type="component" value="Unassembled WGS sequence"/>
</dbReference>
<name>A0A132N940_HYDSH</name>
<dbReference type="EMBL" id="PEBV01000007">
    <property type="protein sequence ID" value="PTQ54006.1"/>
    <property type="molecule type" value="Genomic_DNA"/>
</dbReference>